<reference evidence="3 4" key="1">
    <citation type="submission" date="2020-07" db="EMBL/GenBank/DDBJ databases">
        <title>Sequencing the genomes of 1000 actinobacteria strains.</title>
        <authorList>
            <person name="Klenk H.-P."/>
        </authorList>
    </citation>
    <scope>NUCLEOTIDE SEQUENCE [LARGE SCALE GENOMIC DNA]</scope>
    <source>
        <strain evidence="3 4">DSM 26341</strain>
    </source>
</reference>
<evidence type="ECO:0000313" key="4">
    <source>
        <dbReference type="Proteomes" id="UP000539111"/>
    </source>
</evidence>
<evidence type="ECO:0000259" key="2">
    <source>
        <dbReference type="Pfam" id="PF00496"/>
    </source>
</evidence>
<keyword evidence="1" id="KW-0732">Signal</keyword>
<dbReference type="Gene3D" id="3.10.105.10">
    <property type="entry name" value="Dipeptide-binding Protein, Domain 3"/>
    <property type="match status" value="1"/>
</dbReference>
<dbReference type="CDD" id="cd00995">
    <property type="entry name" value="PBP2_NikA_DppA_OppA_like"/>
    <property type="match status" value="1"/>
</dbReference>
<dbReference type="InterPro" id="IPR039424">
    <property type="entry name" value="SBP_5"/>
</dbReference>
<dbReference type="RefSeq" id="WP_179429160.1">
    <property type="nucleotide sequence ID" value="NZ_JACBZP010000001.1"/>
</dbReference>
<dbReference type="SUPFAM" id="SSF53850">
    <property type="entry name" value="Periplasmic binding protein-like II"/>
    <property type="match status" value="1"/>
</dbReference>
<dbReference type="Gene3D" id="3.40.190.10">
    <property type="entry name" value="Periplasmic binding protein-like II"/>
    <property type="match status" value="1"/>
</dbReference>
<protein>
    <submittedName>
        <fullName evidence="3">Peptide/nickel transport system substrate-binding protein/oligopeptide transport system substrate-binding protein</fullName>
    </submittedName>
</protein>
<accession>A0A7Z0D4S5</accession>
<dbReference type="PANTHER" id="PTHR30290:SF83">
    <property type="entry name" value="ABC TRANSPORTER SUBSTRATE-BINDING PROTEIN"/>
    <property type="match status" value="1"/>
</dbReference>
<gene>
    <name evidence="3" type="ORF">BJY26_003185</name>
</gene>
<feature type="domain" description="Solute-binding protein family 5" evidence="2">
    <location>
        <begin position="76"/>
        <end position="452"/>
    </location>
</feature>
<dbReference type="GO" id="GO:1904680">
    <property type="term" value="F:peptide transmembrane transporter activity"/>
    <property type="evidence" value="ECO:0007669"/>
    <property type="project" value="TreeGrafter"/>
</dbReference>
<dbReference type="InterPro" id="IPR000914">
    <property type="entry name" value="SBP_5_dom"/>
</dbReference>
<dbReference type="PIRSF" id="PIRSF002741">
    <property type="entry name" value="MppA"/>
    <property type="match status" value="1"/>
</dbReference>
<dbReference type="Pfam" id="PF00496">
    <property type="entry name" value="SBP_bac_5"/>
    <property type="match status" value="1"/>
</dbReference>
<feature type="chain" id="PRO_5038930862" evidence="1">
    <location>
        <begin position="21"/>
        <end position="530"/>
    </location>
</feature>
<dbReference type="AlphaFoldDB" id="A0A7Z0D4S5"/>
<comment type="caution">
    <text evidence="3">The sequence shown here is derived from an EMBL/GenBank/DDBJ whole genome shotgun (WGS) entry which is preliminary data.</text>
</comment>
<dbReference type="InterPro" id="IPR030678">
    <property type="entry name" value="Peptide/Ni-bd"/>
</dbReference>
<keyword evidence="4" id="KW-1185">Reference proteome</keyword>
<dbReference type="GO" id="GO:0043190">
    <property type="term" value="C:ATP-binding cassette (ABC) transporter complex"/>
    <property type="evidence" value="ECO:0007669"/>
    <property type="project" value="InterPro"/>
</dbReference>
<dbReference type="Proteomes" id="UP000539111">
    <property type="component" value="Unassembled WGS sequence"/>
</dbReference>
<evidence type="ECO:0000256" key="1">
    <source>
        <dbReference type="SAM" id="SignalP"/>
    </source>
</evidence>
<dbReference type="GO" id="GO:0015833">
    <property type="term" value="P:peptide transport"/>
    <property type="evidence" value="ECO:0007669"/>
    <property type="project" value="TreeGrafter"/>
</dbReference>
<dbReference type="Gene3D" id="3.90.76.10">
    <property type="entry name" value="Dipeptide-binding Protein, Domain 1"/>
    <property type="match status" value="1"/>
</dbReference>
<dbReference type="PANTHER" id="PTHR30290">
    <property type="entry name" value="PERIPLASMIC BINDING COMPONENT OF ABC TRANSPORTER"/>
    <property type="match status" value="1"/>
</dbReference>
<dbReference type="EMBL" id="JACBZP010000001">
    <property type="protein sequence ID" value="NYI68879.1"/>
    <property type="molecule type" value="Genomic_DNA"/>
</dbReference>
<feature type="signal peptide" evidence="1">
    <location>
        <begin position="1"/>
        <end position="20"/>
    </location>
</feature>
<dbReference type="GO" id="GO:0042597">
    <property type="term" value="C:periplasmic space"/>
    <property type="evidence" value="ECO:0007669"/>
    <property type="project" value="UniProtKB-ARBA"/>
</dbReference>
<evidence type="ECO:0000313" key="3">
    <source>
        <dbReference type="EMBL" id="NYI68879.1"/>
    </source>
</evidence>
<organism evidence="3 4">
    <name type="scientific">Spelaeicoccus albus</name>
    <dbReference type="NCBI Taxonomy" id="1280376"/>
    <lineage>
        <taxon>Bacteria</taxon>
        <taxon>Bacillati</taxon>
        <taxon>Actinomycetota</taxon>
        <taxon>Actinomycetes</taxon>
        <taxon>Micrococcales</taxon>
        <taxon>Brevibacteriaceae</taxon>
        <taxon>Spelaeicoccus</taxon>
    </lineage>
</organism>
<dbReference type="PROSITE" id="PS51257">
    <property type="entry name" value="PROKAR_LIPOPROTEIN"/>
    <property type="match status" value="1"/>
</dbReference>
<sequence>MFKNRAVLAAAAAASLLLGAAACSDGGGQAGSDGGDGTLTFETTEPKSLLPQKDPGSQIAMATCANLMEMNTKTQKYEPLAAKSVKSTDAKSWTIKLRHGWTFQDGSPVTASSFVQAWNKAAYGPNAWQGNGMFASFKGYDAMNPPDGSKPKVKKLSGVQTSGKYTITVTLSEPNSDFPKILSTNPTCPLPKVAFTDPKSYESKPISNGPYKVVSWDHNQSVTMKKWDGFKGSAGFSGGATTLVAKIYTSPDAAYTDMTANNLDMMRNIQPAMVAKAKSQLGSDALYKVKTESKQNTLQFPEYLKKLRSPELRHAIAMSIDRKSIAKSLLQGNSAPSDSLVPPSLGSYRKGSCEACTYNPTKAKKLLKKSGGFSGTLNIDYNSDSDKELVQAVSKQIKSNLGIKVQLKPMLGTELQSKRNNGKLDGALFGLWGWSFKSPDQYLSQYETNGDGNAATGYSNPAVDKLIRSARGELNVKKRNAKFAKAEHLILQDMPAIPLFVPKDYGLHSKCAVMNDVQGDLQFYRAGYGC</sequence>
<name>A0A7Z0D4S5_9MICO</name>
<proteinExistence type="predicted"/>